<sequence>MTLEVSQGFLLVELQNSNQSPQNRNLCLQFHCSHHGASHYRHHYWSYYVGYEYVALGYLVWMLRNWQQPWRLEIQRPGMMDSQHSQSKLHVLLRTNFSKKKSLL</sequence>
<organism evidence="1">
    <name type="scientific">Lepeophtheirus salmonis</name>
    <name type="common">Salmon louse</name>
    <name type="synonym">Caligus salmonis</name>
    <dbReference type="NCBI Taxonomy" id="72036"/>
    <lineage>
        <taxon>Eukaryota</taxon>
        <taxon>Metazoa</taxon>
        <taxon>Ecdysozoa</taxon>
        <taxon>Arthropoda</taxon>
        <taxon>Crustacea</taxon>
        <taxon>Multicrustacea</taxon>
        <taxon>Hexanauplia</taxon>
        <taxon>Copepoda</taxon>
        <taxon>Siphonostomatoida</taxon>
        <taxon>Caligidae</taxon>
        <taxon>Lepeophtheirus</taxon>
    </lineage>
</organism>
<accession>A0A0K2TZE5</accession>
<dbReference type="AlphaFoldDB" id="A0A0K2TZE5"/>
<reference evidence="1" key="1">
    <citation type="submission" date="2014-05" db="EMBL/GenBank/DDBJ databases">
        <authorList>
            <person name="Chronopoulou M."/>
        </authorList>
    </citation>
    <scope>NUCLEOTIDE SEQUENCE</scope>
    <source>
        <tissue evidence="1">Whole organism</tissue>
    </source>
</reference>
<dbReference type="EMBL" id="HACA01013405">
    <property type="protein sequence ID" value="CDW30766.1"/>
    <property type="molecule type" value="Transcribed_RNA"/>
</dbReference>
<name>A0A0K2TZE5_LEPSM</name>
<proteinExistence type="predicted"/>
<evidence type="ECO:0000313" key="1">
    <source>
        <dbReference type="EMBL" id="CDW30766.1"/>
    </source>
</evidence>
<protein>
    <submittedName>
        <fullName evidence="1">Uncharacterized protein</fullName>
    </submittedName>
</protein>